<feature type="transmembrane region" description="Helical" evidence="6">
    <location>
        <begin position="166"/>
        <end position="199"/>
    </location>
</feature>
<comment type="subcellular location">
    <subcellularLocation>
        <location evidence="1">Membrane</location>
        <topology evidence="1">Multi-pass membrane protein</topology>
    </subcellularLocation>
</comment>
<protein>
    <recommendedName>
        <fullName evidence="8">Major facilitator superfamily (MFS) profile domain-containing protein</fullName>
    </recommendedName>
</protein>
<evidence type="ECO:0000256" key="6">
    <source>
        <dbReference type="SAM" id="Phobius"/>
    </source>
</evidence>
<dbReference type="Pfam" id="PF07690">
    <property type="entry name" value="MFS_1"/>
    <property type="match status" value="1"/>
</dbReference>
<feature type="domain" description="Major facilitator superfamily (MFS) profile" evidence="8">
    <location>
        <begin position="1"/>
        <end position="271"/>
    </location>
</feature>
<dbReference type="SUPFAM" id="SSF103473">
    <property type="entry name" value="MFS general substrate transporter"/>
    <property type="match status" value="1"/>
</dbReference>
<dbReference type="GO" id="GO:0016020">
    <property type="term" value="C:membrane"/>
    <property type="evidence" value="ECO:0007669"/>
    <property type="project" value="UniProtKB-SubCell"/>
</dbReference>
<dbReference type="OrthoDB" id="5086884at2759"/>
<evidence type="ECO:0000313" key="10">
    <source>
        <dbReference type="Proteomes" id="UP000054350"/>
    </source>
</evidence>
<evidence type="ECO:0000256" key="1">
    <source>
        <dbReference type="ARBA" id="ARBA00004141"/>
    </source>
</evidence>
<feature type="transmembrane region" description="Helical" evidence="6">
    <location>
        <begin position="29"/>
        <end position="49"/>
    </location>
</feature>
<dbReference type="AlphaFoldDB" id="A0A0L0S0B3"/>
<dbReference type="Gene3D" id="1.20.1250.20">
    <property type="entry name" value="MFS general substrate transporter like domains"/>
    <property type="match status" value="2"/>
</dbReference>
<dbReference type="STRING" id="578462.A0A0L0S0B3"/>
<name>A0A0L0S0B3_ALLM3</name>
<reference evidence="10" key="2">
    <citation type="submission" date="2009-11" db="EMBL/GenBank/DDBJ databases">
        <title>The Genome Sequence of Allomyces macrogynus strain ATCC 38327.</title>
        <authorList>
            <consortium name="The Broad Institute Genome Sequencing Platform"/>
            <person name="Russ C."/>
            <person name="Cuomo C."/>
            <person name="Shea T."/>
            <person name="Young S.K."/>
            <person name="Zeng Q."/>
            <person name="Koehrsen M."/>
            <person name="Haas B."/>
            <person name="Borodovsky M."/>
            <person name="Guigo R."/>
            <person name="Alvarado L."/>
            <person name="Berlin A."/>
            <person name="Borenstein D."/>
            <person name="Chen Z."/>
            <person name="Engels R."/>
            <person name="Freedman E."/>
            <person name="Gellesch M."/>
            <person name="Goldberg J."/>
            <person name="Griggs A."/>
            <person name="Gujja S."/>
            <person name="Heiman D."/>
            <person name="Hepburn T."/>
            <person name="Howarth C."/>
            <person name="Jen D."/>
            <person name="Larson L."/>
            <person name="Lewis B."/>
            <person name="Mehta T."/>
            <person name="Park D."/>
            <person name="Pearson M."/>
            <person name="Roberts A."/>
            <person name="Saif S."/>
            <person name="Shenoy N."/>
            <person name="Sisk P."/>
            <person name="Stolte C."/>
            <person name="Sykes S."/>
            <person name="Walk T."/>
            <person name="White J."/>
            <person name="Yandava C."/>
            <person name="Burger G."/>
            <person name="Gray M.W."/>
            <person name="Holland P.W.H."/>
            <person name="King N."/>
            <person name="Lang F.B.F."/>
            <person name="Roger A.J."/>
            <person name="Ruiz-Trillo I."/>
            <person name="Lander E."/>
            <person name="Nusbaum C."/>
        </authorList>
    </citation>
    <scope>NUCLEOTIDE SEQUENCE [LARGE SCALE GENOMIC DNA]</scope>
    <source>
        <strain evidence="10">ATCC 38327</strain>
    </source>
</reference>
<dbReference type="InterPro" id="IPR011701">
    <property type="entry name" value="MFS"/>
</dbReference>
<keyword evidence="3 6" id="KW-0812">Transmembrane</keyword>
<evidence type="ECO:0000256" key="2">
    <source>
        <dbReference type="ARBA" id="ARBA00022448"/>
    </source>
</evidence>
<dbReference type="VEuPathDB" id="FungiDB:AMAG_01829"/>
<keyword evidence="10" id="KW-1185">Reference proteome</keyword>
<evidence type="ECO:0000256" key="5">
    <source>
        <dbReference type="ARBA" id="ARBA00023136"/>
    </source>
</evidence>
<accession>A0A0L0S0B3</accession>
<evidence type="ECO:0000313" key="9">
    <source>
        <dbReference type="EMBL" id="KNE55983.1"/>
    </source>
</evidence>
<keyword evidence="5 6" id="KW-0472">Membrane</keyword>
<evidence type="ECO:0000256" key="7">
    <source>
        <dbReference type="SAM" id="SignalP"/>
    </source>
</evidence>
<evidence type="ECO:0000259" key="8">
    <source>
        <dbReference type="PROSITE" id="PS50850"/>
    </source>
</evidence>
<dbReference type="PROSITE" id="PS50850">
    <property type="entry name" value="MFS"/>
    <property type="match status" value="1"/>
</dbReference>
<feature type="transmembrane region" description="Helical" evidence="6">
    <location>
        <begin position="96"/>
        <end position="113"/>
    </location>
</feature>
<dbReference type="EMBL" id="GG745329">
    <property type="protein sequence ID" value="KNE55983.1"/>
    <property type="molecule type" value="Genomic_DNA"/>
</dbReference>
<keyword evidence="2" id="KW-0813">Transport</keyword>
<dbReference type="PANTHER" id="PTHR23506:SF23">
    <property type="entry name" value="GH10249P"/>
    <property type="match status" value="1"/>
</dbReference>
<gene>
    <name evidence="9" type="ORF">AMAG_01829</name>
</gene>
<dbReference type="InterPro" id="IPR050930">
    <property type="entry name" value="MFS_Vesicular_Transporter"/>
</dbReference>
<feature type="transmembrane region" description="Helical" evidence="6">
    <location>
        <begin position="219"/>
        <end position="242"/>
    </location>
</feature>
<proteinExistence type="predicted"/>
<feature type="signal peptide" evidence="7">
    <location>
        <begin position="1"/>
        <end position="19"/>
    </location>
</feature>
<dbReference type="InterPro" id="IPR036259">
    <property type="entry name" value="MFS_trans_sf"/>
</dbReference>
<feature type="transmembrane region" description="Helical" evidence="6">
    <location>
        <begin position="133"/>
        <end position="154"/>
    </location>
</feature>
<dbReference type="InterPro" id="IPR020846">
    <property type="entry name" value="MFS_dom"/>
</dbReference>
<dbReference type="PANTHER" id="PTHR23506">
    <property type="entry name" value="GH10249P"/>
    <property type="match status" value="1"/>
</dbReference>
<sequence>MGVVMACLNLGYLVGPALGGALYTSVSETVPFYILLVLTAVALVARVVVDEQHTVASKYPHGVAVEDMAAHPAASPASPAETRGLSLLVLVRVRPIWVNSLVVVVTGMINAGLEPILPSWLTTTFGTSVATNGLMYLAISIPALLASVLVGLLCDRYSARVIQIAGLAALAMVLPLLALLPSIPVAIVVLIVFGCVFPITATPPLPEMGAYVRAEFPGATGSACLGTFAGVSAAMGGVYLWYHQSASEEEAAKDAAMGYPALLDDDLKSGT</sequence>
<keyword evidence="4 6" id="KW-1133">Transmembrane helix</keyword>
<evidence type="ECO:0000256" key="4">
    <source>
        <dbReference type="ARBA" id="ARBA00022989"/>
    </source>
</evidence>
<feature type="chain" id="PRO_5005547756" description="Major facilitator superfamily (MFS) profile domain-containing protein" evidence="7">
    <location>
        <begin position="20"/>
        <end position="271"/>
    </location>
</feature>
<keyword evidence="7" id="KW-0732">Signal</keyword>
<evidence type="ECO:0000256" key="3">
    <source>
        <dbReference type="ARBA" id="ARBA00022692"/>
    </source>
</evidence>
<organism evidence="9 10">
    <name type="scientific">Allomyces macrogynus (strain ATCC 38327)</name>
    <name type="common">Allomyces javanicus var. macrogynus</name>
    <dbReference type="NCBI Taxonomy" id="578462"/>
    <lineage>
        <taxon>Eukaryota</taxon>
        <taxon>Fungi</taxon>
        <taxon>Fungi incertae sedis</taxon>
        <taxon>Blastocladiomycota</taxon>
        <taxon>Blastocladiomycetes</taxon>
        <taxon>Blastocladiales</taxon>
        <taxon>Blastocladiaceae</taxon>
        <taxon>Allomyces</taxon>
    </lineage>
</organism>
<dbReference type="GO" id="GO:0022857">
    <property type="term" value="F:transmembrane transporter activity"/>
    <property type="evidence" value="ECO:0007669"/>
    <property type="project" value="InterPro"/>
</dbReference>
<reference evidence="9 10" key="1">
    <citation type="submission" date="2009-11" db="EMBL/GenBank/DDBJ databases">
        <title>Annotation of Allomyces macrogynus ATCC 38327.</title>
        <authorList>
            <consortium name="The Broad Institute Genome Sequencing Platform"/>
            <person name="Russ C."/>
            <person name="Cuomo C."/>
            <person name="Burger G."/>
            <person name="Gray M.W."/>
            <person name="Holland P.W.H."/>
            <person name="King N."/>
            <person name="Lang F.B.F."/>
            <person name="Roger A.J."/>
            <person name="Ruiz-Trillo I."/>
            <person name="Young S.K."/>
            <person name="Zeng Q."/>
            <person name="Gargeya S."/>
            <person name="Fitzgerald M."/>
            <person name="Haas B."/>
            <person name="Abouelleil A."/>
            <person name="Alvarado L."/>
            <person name="Arachchi H.M."/>
            <person name="Berlin A."/>
            <person name="Chapman S.B."/>
            <person name="Gearin G."/>
            <person name="Goldberg J."/>
            <person name="Griggs A."/>
            <person name="Gujja S."/>
            <person name="Hansen M."/>
            <person name="Heiman D."/>
            <person name="Howarth C."/>
            <person name="Larimer J."/>
            <person name="Lui A."/>
            <person name="MacDonald P.J.P."/>
            <person name="McCowen C."/>
            <person name="Montmayeur A."/>
            <person name="Murphy C."/>
            <person name="Neiman D."/>
            <person name="Pearson M."/>
            <person name="Priest M."/>
            <person name="Roberts A."/>
            <person name="Saif S."/>
            <person name="Shea T."/>
            <person name="Sisk P."/>
            <person name="Stolte C."/>
            <person name="Sykes S."/>
            <person name="Wortman J."/>
            <person name="Nusbaum C."/>
            <person name="Birren B."/>
        </authorList>
    </citation>
    <scope>NUCLEOTIDE SEQUENCE [LARGE SCALE GENOMIC DNA]</scope>
    <source>
        <strain evidence="9 10">ATCC 38327</strain>
    </source>
</reference>
<dbReference type="Proteomes" id="UP000054350">
    <property type="component" value="Unassembled WGS sequence"/>
</dbReference>